<dbReference type="Proteomes" id="UP000199520">
    <property type="component" value="Unassembled WGS sequence"/>
</dbReference>
<feature type="transmembrane region" description="Helical" evidence="8">
    <location>
        <begin position="263"/>
        <end position="284"/>
    </location>
</feature>
<evidence type="ECO:0008006" key="11">
    <source>
        <dbReference type="Google" id="ProtNLM"/>
    </source>
</evidence>
<evidence type="ECO:0000256" key="3">
    <source>
        <dbReference type="ARBA" id="ARBA00022448"/>
    </source>
</evidence>
<evidence type="ECO:0000256" key="2">
    <source>
        <dbReference type="ARBA" id="ARBA00010145"/>
    </source>
</evidence>
<dbReference type="PANTHER" id="PTHR36838:SF3">
    <property type="entry name" value="TRANSPORTER AUXIN EFFLUX CARRIER EC FAMILY"/>
    <property type="match status" value="1"/>
</dbReference>
<dbReference type="InterPro" id="IPR038770">
    <property type="entry name" value="Na+/solute_symporter_sf"/>
</dbReference>
<evidence type="ECO:0000256" key="5">
    <source>
        <dbReference type="ARBA" id="ARBA00022692"/>
    </source>
</evidence>
<proteinExistence type="inferred from homology"/>
<evidence type="ECO:0000256" key="4">
    <source>
        <dbReference type="ARBA" id="ARBA00022475"/>
    </source>
</evidence>
<feature type="transmembrane region" description="Helical" evidence="8">
    <location>
        <begin position="291"/>
        <end position="313"/>
    </location>
</feature>
<keyword evidence="7 8" id="KW-0472">Membrane</keyword>
<dbReference type="Pfam" id="PF03547">
    <property type="entry name" value="Mem_trans"/>
    <property type="match status" value="1"/>
</dbReference>
<feature type="transmembrane region" description="Helical" evidence="8">
    <location>
        <begin position="6"/>
        <end position="25"/>
    </location>
</feature>
<feature type="transmembrane region" description="Helical" evidence="8">
    <location>
        <begin position="64"/>
        <end position="85"/>
    </location>
</feature>
<reference evidence="10" key="1">
    <citation type="submission" date="2016-10" db="EMBL/GenBank/DDBJ databases">
        <authorList>
            <person name="Varghese N."/>
            <person name="Submissions S."/>
        </authorList>
    </citation>
    <scope>NUCLEOTIDE SEQUENCE [LARGE SCALE GENOMIC DNA]</scope>
    <source>
        <strain evidence="10">DSM 13327</strain>
    </source>
</reference>
<dbReference type="GO" id="GO:0005886">
    <property type="term" value="C:plasma membrane"/>
    <property type="evidence" value="ECO:0007669"/>
    <property type="project" value="UniProtKB-SubCell"/>
</dbReference>
<feature type="transmembrane region" description="Helical" evidence="8">
    <location>
        <begin position="126"/>
        <end position="150"/>
    </location>
</feature>
<evidence type="ECO:0000313" key="9">
    <source>
        <dbReference type="EMBL" id="SFL35915.1"/>
    </source>
</evidence>
<keyword evidence="5 8" id="KW-0812">Transmembrane</keyword>
<dbReference type="Gene3D" id="1.20.1530.20">
    <property type="match status" value="1"/>
</dbReference>
<feature type="transmembrane region" description="Helical" evidence="8">
    <location>
        <begin position="170"/>
        <end position="191"/>
    </location>
</feature>
<keyword evidence="3" id="KW-0813">Transport</keyword>
<protein>
    <recommendedName>
        <fullName evidence="11">Permease</fullName>
    </recommendedName>
</protein>
<feature type="transmembrane region" description="Helical" evidence="8">
    <location>
        <begin position="97"/>
        <end position="120"/>
    </location>
</feature>
<evidence type="ECO:0000256" key="1">
    <source>
        <dbReference type="ARBA" id="ARBA00004651"/>
    </source>
</evidence>
<comment type="subcellular location">
    <subcellularLocation>
        <location evidence="1">Cell membrane</location>
        <topology evidence="1">Multi-pass membrane protein</topology>
    </subcellularLocation>
</comment>
<dbReference type="InterPro" id="IPR004776">
    <property type="entry name" value="Mem_transp_PIN-like"/>
</dbReference>
<keyword evidence="4" id="KW-1003">Cell membrane</keyword>
<dbReference type="GO" id="GO:0055085">
    <property type="term" value="P:transmembrane transport"/>
    <property type="evidence" value="ECO:0007669"/>
    <property type="project" value="InterPro"/>
</dbReference>
<evidence type="ECO:0000256" key="6">
    <source>
        <dbReference type="ARBA" id="ARBA00022989"/>
    </source>
</evidence>
<keyword evidence="6 8" id="KW-1133">Transmembrane helix</keyword>
<feature type="transmembrane region" description="Helical" evidence="8">
    <location>
        <begin position="232"/>
        <end position="251"/>
    </location>
</feature>
<dbReference type="AlphaFoldDB" id="A0A1I4H147"/>
<gene>
    <name evidence="9" type="ORF">SAMN04490355_100297</name>
</gene>
<dbReference type="RefSeq" id="WP_090932248.1">
    <property type="nucleotide sequence ID" value="NZ_FOTS01000002.1"/>
</dbReference>
<dbReference type="EMBL" id="FOTS01000002">
    <property type="protein sequence ID" value="SFL35915.1"/>
    <property type="molecule type" value="Genomic_DNA"/>
</dbReference>
<feature type="transmembrane region" description="Helical" evidence="8">
    <location>
        <begin position="37"/>
        <end position="58"/>
    </location>
</feature>
<dbReference type="OrthoDB" id="1622577at2"/>
<comment type="similarity">
    <text evidence="2">Belongs to the auxin efflux carrier (TC 2.A.69) family.</text>
</comment>
<evidence type="ECO:0000256" key="7">
    <source>
        <dbReference type="ARBA" id="ARBA00023136"/>
    </source>
</evidence>
<accession>A0A1I4H147</accession>
<evidence type="ECO:0000313" key="10">
    <source>
        <dbReference type="Proteomes" id="UP000199520"/>
    </source>
</evidence>
<dbReference type="PANTHER" id="PTHR36838">
    <property type="entry name" value="AUXIN EFFLUX CARRIER FAMILY PROTEIN"/>
    <property type="match status" value="1"/>
</dbReference>
<sequence>MDIKLKLIYVFMDLLLPLMLGYFFRRRKYLSETNCDKLIVVNILVISTALSILSFWALPLKWELIWLPFFGILLSIIPGAAAYFASKHKYTNCLEKGSYLASAILSNSGTLGGLCAYIIFGEAAFAYTQIVGLAQNLVLFLFCFPMAQYYQQQSCCEMEKPKLTFASMFLNRNQLPVVGLIIGIILCAIGVPRPAFFGAVFDPLVHIAAWTALIPAGYSINFSGMKEYYGSTFDLVPIKLVITPIIGYLLAREIFNDQALLGTILILASVPTGINAIVTARLYGLNLHVSGAAFVLTTVVFLVVVYPILFFWITTNSLVH</sequence>
<evidence type="ECO:0000256" key="8">
    <source>
        <dbReference type="SAM" id="Phobius"/>
    </source>
</evidence>
<organism evidence="9 10">
    <name type="scientific">Pelosinus propionicus DSM 13327</name>
    <dbReference type="NCBI Taxonomy" id="1123291"/>
    <lineage>
        <taxon>Bacteria</taxon>
        <taxon>Bacillati</taxon>
        <taxon>Bacillota</taxon>
        <taxon>Negativicutes</taxon>
        <taxon>Selenomonadales</taxon>
        <taxon>Sporomusaceae</taxon>
        <taxon>Pelosinus</taxon>
    </lineage>
</organism>
<dbReference type="STRING" id="1123291.SAMN04490355_100297"/>
<name>A0A1I4H147_9FIRM</name>
<keyword evidence="10" id="KW-1185">Reference proteome</keyword>